<gene>
    <name evidence="1" type="ORF">FOZ63_006965</name>
</gene>
<evidence type="ECO:0000313" key="1">
    <source>
        <dbReference type="EMBL" id="KAF4758509.1"/>
    </source>
</evidence>
<name>A0A7J6UMG2_PEROL</name>
<evidence type="ECO:0000313" key="2">
    <source>
        <dbReference type="Proteomes" id="UP000553632"/>
    </source>
</evidence>
<protein>
    <submittedName>
        <fullName evidence="1">Uncharacterized protein</fullName>
    </submittedName>
</protein>
<dbReference type="Proteomes" id="UP000553632">
    <property type="component" value="Unassembled WGS sequence"/>
</dbReference>
<feature type="non-terminal residue" evidence="1">
    <location>
        <position position="1"/>
    </location>
</feature>
<dbReference type="AlphaFoldDB" id="A0A7J6UMG2"/>
<proteinExistence type="predicted"/>
<accession>A0A7J6UMG2</accession>
<keyword evidence="2" id="KW-1185">Reference proteome</keyword>
<dbReference type="EMBL" id="JABANO010001344">
    <property type="protein sequence ID" value="KAF4758509.1"/>
    <property type="molecule type" value="Genomic_DNA"/>
</dbReference>
<feature type="non-terminal residue" evidence="1">
    <location>
        <position position="97"/>
    </location>
</feature>
<reference evidence="1 2" key="1">
    <citation type="submission" date="2020-04" db="EMBL/GenBank/DDBJ databases">
        <title>Perkinsus olseni comparative genomics.</title>
        <authorList>
            <person name="Bogema D.R."/>
        </authorList>
    </citation>
    <scope>NUCLEOTIDE SEQUENCE [LARGE SCALE GENOMIC DNA]</scope>
    <source>
        <strain evidence="1 2">ATCC PRA-207</strain>
    </source>
</reference>
<sequence>SQTRPRRPVLVQALLRRWLWMKMMRHIVSESPATRRTTSSSLAPCPAMLWMCPLFLAIARERLPCRRQPSVSRSLAAWPLCGLPSTSMLMVQRVPGH</sequence>
<organism evidence="1 2">
    <name type="scientific">Perkinsus olseni</name>
    <name type="common">Perkinsus atlanticus</name>
    <dbReference type="NCBI Taxonomy" id="32597"/>
    <lineage>
        <taxon>Eukaryota</taxon>
        <taxon>Sar</taxon>
        <taxon>Alveolata</taxon>
        <taxon>Perkinsozoa</taxon>
        <taxon>Perkinsea</taxon>
        <taxon>Perkinsida</taxon>
        <taxon>Perkinsidae</taxon>
        <taxon>Perkinsus</taxon>
    </lineage>
</organism>
<comment type="caution">
    <text evidence="1">The sequence shown here is derived from an EMBL/GenBank/DDBJ whole genome shotgun (WGS) entry which is preliminary data.</text>
</comment>